<dbReference type="PROSITE" id="PS50294">
    <property type="entry name" value="WD_REPEATS_REGION"/>
    <property type="match status" value="1"/>
</dbReference>
<feature type="compositionally biased region" description="Polar residues" evidence="3">
    <location>
        <begin position="62"/>
        <end position="79"/>
    </location>
</feature>
<evidence type="ECO:0000256" key="1">
    <source>
        <dbReference type="ARBA" id="ARBA00022737"/>
    </source>
</evidence>
<evidence type="ECO:0000256" key="2">
    <source>
        <dbReference type="PROSITE-ProRule" id="PRU00221"/>
    </source>
</evidence>
<dbReference type="PROSITE" id="PS50837">
    <property type="entry name" value="NACHT"/>
    <property type="match status" value="1"/>
</dbReference>
<dbReference type="PANTHER" id="PTHR10039">
    <property type="entry name" value="AMELOGENIN"/>
    <property type="match status" value="1"/>
</dbReference>
<keyword evidence="2" id="KW-0853">WD repeat</keyword>
<comment type="caution">
    <text evidence="5">The sequence shown here is derived from an EMBL/GenBank/DDBJ whole genome shotgun (WGS) entry which is preliminary data.</text>
</comment>
<proteinExistence type="predicted"/>
<dbReference type="SMART" id="SM00320">
    <property type="entry name" value="WD40"/>
    <property type="match status" value="8"/>
</dbReference>
<reference evidence="5" key="1">
    <citation type="submission" date="2022-12" db="EMBL/GenBank/DDBJ databases">
        <authorList>
            <person name="Petersen C."/>
        </authorList>
    </citation>
    <scope>NUCLEOTIDE SEQUENCE</scope>
    <source>
        <strain evidence="5">IBT 35673</strain>
    </source>
</reference>
<dbReference type="Gene3D" id="3.40.50.300">
    <property type="entry name" value="P-loop containing nucleotide triphosphate hydrolases"/>
    <property type="match status" value="1"/>
</dbReference>
<dbReference type="InterPro" id="IPR001680">
    <property type="entry name" value="WD40_rpt"/>
</dbReference>
<sequence>MPPPSRNWREWLCPKLGLRRNQRKRTTENHPIENDHNSEERKDSVDLQQPCFGEISIDDHGTSNIVHGQPPSDQQTPNSPDIDVDPNSLWTRNHKKNDAKQDSPASKHNSIWNKAYANLQNNPSRRVYRERYETLMPEVFPDQSIAGEISQKDDRLQFISEQGLLKVQGISKVTGKLKDVAGVIENLETLFGITLKNIPQTALPWAVVSSSLQMLVTAVDSSDAFYTGVIWVIERMDWYSKITNQLLRKESDMELVPIREDLEQKLVELYEDFLFYQIKSVCWFHRSQPLALLRTALKFDDWKSDLESIKKKEDPFQKDMSQYKLEQVNSRLEAMDMRLRPALGSQQHTAQEIMSSLFVIDPRILMQGIEERKDPLIPKVHEWIFETGDWNNFMDWDDPSAPSFLCLNGLAGSGKTMMVIGIIRRLTAKNEANGHQTLQFFFQGSDSGLNSPSALLRCLIWLLLDKSPDLVTHIKKEYATSREKLFEGKYGFDNLSPIFKRMLQEFTKSYRTTIIVDALDECVEEEQRIVLTFLQGLISGDGIHTKIKVLVSGRPSSVFNNCVKNDSRACMIRFEDNDLGPSMNIYIDEQSARLNSRATTIGERKVVDETIAILRLRAKGMFHWTSLMLRELEKTDISWWQLTVATAPTGIMDLYGVIFKRLETQTSGALLPACKELLALVVTVYRPLTRDEISLLLKLRPELCFGVISACESFLTMQNDTVYPLHHTAQQYLQGSGQFPLKMPPEQLHSQIFRQSLEGMRGILKRDIYGLSDHCIAIQDLDTELMIPNPNPLGPIKYSCRYWAQHLQESGSFQSHIELINKFFHEQFLHWLEAMGLLGLSSKVSGILDAVLKDSAGNGNREIETFLRDAKRFVLRNMQLMETVPLQVYSSALIFSPQESLCRLRFHRELPVALSRLPKVESNWGLLLRTFDNCDRYVAQFSPDGELLATSSMETLNIWSTTEWDLRKSLKLSSGVRCVAFSPQKCFLAAGFDDGCVIIWDTAEWKETYQWKHSRSIKSIGFSSDNLRLFAFSEWTVWVSDLAHICSNAPQSHTTKVIENIDRGMALSPSENILVTFGDDVLTITETETLNLVCKLPLTQEIYNVCFSADGKRMVAAGINKTWIFETENWANVQEIHVNNFIRELSISRTGRLIAGSSMANHIDLIDVESEGRSRYELEGSGSWTMTFSPTQDILASAGYDGLVRVWDTPSDTVQVQSTSLSSEKPPHRKDCFQVVFSPTGQHVASRGRGSDIILWDAKTGSPKFWLDPESAEDMLFNFYILDFSLDGEWLLCWSYESPLKVWSVHSDKAELEVPDLGYPGDQAFFDEEGLVVRSQDRGDEQRFSQFKPGDNGVTSLPDFRSPYTVIDDYILDFVSDERMIWLPAGYRPYIHGDGYVDEAVASYDKTIVWGTGSGHVYFMDIEQAF</sequence>
<evidence type="ECO:0000313" key="5">
    <source>
        <dbReference type="EMBL" id="KAJ5351755.1"/>
    </source>
</evidence>
<organism evidence="5 6">
    <name type="scientific">Penicillium brevicompactum</name>
    <dbReference type="NCBI Taxonomy" id="5074"/>
    <lineage>
        <taxon>Eukaryota</taxon>
        <taxon>Fungi</taxon>
        <taxon>Dikarya</taxon>
        <taxon>Ascomycota</taxon>
        <taxon>Pezizomycotina</taxon>
        <taxon>Eurotiomycetes</taxon>
        <taxon>Eurotiomycetidae</taxon>
        <taxon>Eurotiales</taxon>
        <taxon>Aspergillaceae</taxon>
        <taxon>Penicillium</taxon>
    </lineage>
</organism>
<feature type="repeat" description="WD" evidence="2">
    <location>
        <begin position="1185"/>
        <end position="1217"/>
    </location>
</feature>
<reference evidence="5" key="2">
    <citation type="journal article" date="2023" name="IMA Fungus">
        <title>Comparative genomic study of the Penicillium genus elucidates a diverse pangenome and 15 lateral gene transfer events.</title>
        <authorList>
            <person name="Petersen C."/>
            <person name="Sorensen T."/>
            <person name="Nielsen M.R."/>
            <person name="Sondergaard T.E."/>
            <person name="Sorensen J.L."/>
            <person name="Fitzpatrick D.A."/>
            <person name="Frisvad J.C."/>
            <person name="Nielsen K.L."/>
        </authorList>
    </citation>
    <scope>NUCLEOTIDE SEQUENCE</scope>
    <source>
        <strain evidence="5">IBT 35673</strain>
    </source>
</reference>
<feature type="repeat" description="WD" evidence="2">
    <location>
        <begin position="976"/>
        <end position="1010"/>
    </location>
</feature>
<evidence type="ECO:0000259" key="4">
    <source>
        <dbReference type="PROSITE" id="PS50837"/>
    </source>
</evidence>
<name>A0A9W9R186_PENBR</name>
<dbReference type="InterPro" id="IPR015943">
    <property type="entry name" value="WD40/YVTN_repeat-like_dom_sf"/>
</dbReference>
<evidence type="ECO:0000256" key="3">
    <source>
        <dbReference type="SAM" id="MobiDB-lite"/>
    </source>
</evidence>
<dbReference type="InterPro" id="IPR027417">
    <property type="entry name" value="P-loop_NTPase"/>
</dbReference>
<evidence type="ECO:0000313" key="6">
    <source>
        <dbReference type="Proteomes" id="UP001147695"/>
    </source>
</evidence>
<gene>
    <name evidence="5" type="ORF">N7452_000729</name>
</gene>
<dbReference type="InterPro" id="IPR056884">
    <property type="entry name" value="NPHP3-like_N"/>
</dbReference>
<dbReference type="Proteomes" id="UP001147695">
    <property type="component" value="Unassembled WGS sequence"/>
</dbReference>
<feature type="region of interest" description="Disordered" evidence="3">
    <location>
        <begin position="18"/>
        <end position="108"/>
    </location>
</feature>
<dbReference type="EMBL" id="JAPZBQ010000001">
    <property type="protein sequence ID" value="KAJ5351755.1"/>
    <property type="molecule type" value="Genomic_DNA"/>
</dbReference>
<dbReference type="PANTHER" id="PTHR10039:SF17">
    <property type="entry name" value="FUNGAL STAND N-TERMINAL GOODBYE DOMAIN-CONTAINING PROTEIN-RELATED"/>
    <property type="match status" value="1"/>
</dbReference>
<dbReference type="SUPFAM" id="SSF52540">
    <property type="entry name" value="P-loop containing nucleoside triphosphate hydrolases"/>
    <property type="match status" value="1"/>
</dbReference>
<keyword evidence="1" id="KW-0677">Repeat</keyword>
<feature type="compositionally biased region" description="Basic and acidic residues" evidence="3">
    <location>
        <begin position="25"/>
        <end position="45"/>
    </location>
</feature>
<accession>A0A9W9R186</accession>
<dbReference type="Pfam" id="PF17100">
    <property type="entry name" value="NACHT_N"/>
    <property type="match status" value="1"/>
</dbReference>
<dbReference type="InterPro" id="IPR007111">
    <property type="entry name" value="NACHT_NTPase"/>
</dbReference>
<protein>
    <submittedName>
        <fullName evidence="5">WD40 repeat-like protein</fullName>
    </submittedName>
</protein>
<dbReference type="Gene3D" id="2.130.10.10">
    <property type="entry name" value="YVTN repeat-like/Quinoprotein amine dehydrogenase"/>
    <property type="match status" value="2"/>
</dbReference>
<feature type="domain" description="NACHT" evidence="4">
    <location>
        <begin position="403"/>
        <end position="560"/>
    </location>
</feature>
<dbReference type="SUPFAM" id="SSF82171">
    <property type="entry name" value="DPP6 N-terminal domain-like"/>
    <property type="match status" value="1"/>
</dbReference>
<dbReference type="Pfam" id="PF00400">
    <property type="entry name" value="WD40"/>
    <property type="match status" value="2"/>
</dbReference>
<dbReference type="InterPro" id="IPR031359">
    <property type="entry name" value="NACHT_N"/>
</dbReference>
<dbReference type="PROSITE" id="PS50082">
    <property type="entry name" value="WD_REPEATS_2"/>
    <property type="match status" value="2"/>
</dbReference>
<dbReference type="Pfam" id="PF24883">
    <property type="entry name" value="NPHP3_N"/>
    <property type="match status" value="1"/>
</dbReference>